<evidence type="ECO:0000256" key="1">
    <source>
        <dbReference type="SAM" id="SignalP"/>
    </source>
</evidence>
<comment type="caution">
    <text evidence="3">The sequence shown here is derived from an EMBL/GenBank/DDBJ whole genome shotgun (WGS) entry which is preliminary data.</text>
</comment>
<dbReference type="RefSeq" id="WP_010769522.1">
    <property type="nucleotide sequence ID" value="NZ_ASWE01000001.1"/>
</dbReference>
<dbReference type="Pfam" id="PF13731">
    <property type="entry name" value="WxL"/>
    <property type="match status" value="1"/>
</dbReference>
<evidence type="ECO:0000313" key="3">
    <source>
        <dbReference type="EMBL" id="EOL42535.1"/>
    </source>
</evidence>
<dbReference type="AlphaFoldDB" id="R3WKZ2"/>
<dbReference type="InterPro" id="IPR027994">
    <property type="entry name" value="WxL_dom"/>
</dbReference>
<reference evidence="3 4" key="1">
    <citation type="submission" date="2013-02" db="EMBL/GenBank/DDBJ databases">
        <title>The Genome Sequence of Enterococcus phoeniculicola BAA-412.</title>
        <authorList>
            <consortium name="The Broad Institute Genome Sequencing Platform"/>
            <consortium name="The Broad Institute Genome Sequencing Center for Infectious Disease"/>
            <person name="Earl A.M."/>
            <person name="Gilmore M.S."/>
            <person name="Lebreton F."/>
            <person name="Walker B."/>
            <person name="Young S.K."/>
            <person name="Zeng Q."/>
            <person name="Gargeya S."/>
            <person name="Fitzgerald M."/>
            <person name="Haas B."/>
            <person name="Abouelleil A."/>
            <person name="Alvarado L."/>
            <person name="Arachchi H.M."/>
            <person name="Berlin A.M."/>
            <person name="Chapman S.B."/>
            <person name="Dewar J."/>
            <person name="Goldberg J."/>
            <person name="Griggs A."/>
            <person name="Gujja S."/>
            <person name="Hansen M."/>
            <person name="Howarth C."/>
            <person name="Imamovic A."/>
            <person name="Larimer J."/>
            <person name="McCowan C."/>
            <person name="Murphy C."/>
            <person name="Neiman D."/>
            <person name="Pearson M."/>
            <person name="Priest M."/>
            <person name="Roberts A."/>
            <person name="Saif S."/>
            <person name="Shea T."/>
            <person name="Sisk P."/>
            <person name="Sykes S."/>
            <person name="Wortman J."/>
            <person name="Nusbaum C."/>
            <person name="Birren B."/>
        </authorList>
    </citation>
    <scope>NUCLEOTIDE SEQUENCE [LARGE SCALE GENOMIC DNA]</scope>
    <source>
        <strain evidence="3 4">ATCC BAA-412</strain>
    </source>
</reference>
<dbReference type="STRING" id="154621.RV11_GL000705"/>
<dbReference type="PATRIC" id="fig|1158610.3.peg.2870"/>
<dbReference type="eggNOG" id="COG4886">
    <property type="taxonomic scope" value="Bacteria"/>
</dbReference>
<gene>
    <name evidence="3" type="ORF">UC3_02887</name>
</gene>
<proteinExistence type="predicted"/>
<evidence type="ECO:0000313" key="4">
    <source>
        <dbReference type="Proteomes" id="UP000013785"/>
    </source>
</evidence>
<dbReference type="EMBL" id="AJAT01000017">
    <property type="protein sequence ID" value="EOL42535.1"/>
    <property type="molecule type" value="Genomic_DNA"/>
</dbReference>
<dbReference type="HOGENOM" id="CLU_067278_5_2_9"/>
<protein>
    <recommendedName>
        <fullName evidence="2">WxL domain-containing protein</fullName>
    </recommendedName>
</protein>
<name>R3WKZ2_9ENTE</name>
<feature type="signal peptide" evidence="1">
    <location>
        <begin position="1"/>
        <end position="26"/>
    </location>
</feature>
<keyword evidence="4" id="KW-1185">Reference proteome</keyword>
<feature type="chain" id="PRO_5004362979" description="WxL domain-containing protein" evidence="1">
    <location>
        <begin position="27"/>
        <end position="186"/>
    </location>
</feature>
<dbReference type="Proteomes" id="UP000013785">
    <property type="component" value="Unassembled WGS sequence"/>
</dbReference>
<accession>R3WKZ2</accession>
<sequence length="186" mass="19177">MKKTNKLLVNALLSTVLLALSVPALADTSDGIVELTPGTSNPNGPLALNEVPGFDFGSNEIQATEQTYTTNADALLSVADTRGTGSGWNVTANITDFSDGTHQLTGAEFTLPAVVPVTSGNATKPADGVATVLNSVDQPILNAQAGEGLGQWDSQYDNAQLKVPSGNYAGAYTATIEWTLTDGPNP</sequence>
<dbReference type="OrthoDB" id="2356942at2"/>
<keyword evidence="1" id="KW-0732">Signal</keyword>
<evidence type="ECO:0000259" key="2">
    <source>
        <dbReference type="Pfam" id="PF13731"/>
    </source>
</evidence>
<feature type="domain" description="WxL" evidence="2">
    <location>
        <begin position="40"/>
        <end position="184"/>
    </location>
</feature>
<organism evidence="3 4">
    <name type="scientific">Enterococcus phoeniculicola ATCC BAA-412</name>
    <dbReference type="NCBI Taxonomy" id="1158610"/>
    <lineage>
        <taxon>Bacteria</taxon>
        <taxon>Bacillati</taxon>
        <taxon>Bacillota</taxon>
        <taxon>Bacilli</taxon>
        <taxon>Lactobacillales</taxon>
        <taxon>Enterococcaceae</taxon>
        <taxon>Enterococcus</taxon>
    </lineage>
</organism>